<comment type="caution">
    <text evidence="2">The sequence shown here is derived from an EMBL/GenBank/DDBJ whole genome shotgun (WGS) entry which is preliminary data.</text>
</comment>
<dbReference type="Gene3D" id="3.10.450.50">
    <property type="match status" value="1"/>
</dbReference>
<proteinExistence type="predicted"/>
<dbReference type="SUPFAM" id="SSF54427">
    <property type="entry name" value="NTF2-like"/>
    <property type="match status" value="1"/>
</dbReference>
<evidence type="ECO:0000313" key="2">
    <source>
        <dbReference type="EMBL" id="MCV7378018.1"/>
    </source>
</evidence>
<sequence>MASTDSDVLAITQLVNLYGLAVDSRRWQLFDIVFAADVVADYGASSRWTDLERFKADFAAYHDPFDSTQHTMSTHVVHVDGDRAHSFCNGAWRLVRNAADGGALWDGTGWYDDAWLRTPGGWRITRRTCRIAWWTGNPAVNETIPGVRFDLTTSVLRREADAGRIGVLGPTRAG</sequence>
<accession>A0AA41XLV3</accession>
<dbReference type="Pfam" id="PF13577">
    <property type="entry name" value="SnoaL_4"/>
    <property type="match status" value="1"/>
</dbReference>
<dbReference type="InterPro" id="IPR032710">
    <property type="entry name" value="NTF2-like_dom_sf"/>
</dbReference>
<dbReference type="InterPro" id="IPR037401">
    <property type="entry name" value="SnoaL-like"/>
</dbReference>
<dbReference type="AlphaFoldDB" id="A0AA41XLV3"/>
<feature type="domain" description="SnoaL-like" evidence="1">
    <location>
        <begin position="7"/>
        <end position="128"/>
    </location>
</feature>
<protein>
    <submittedName>
        <fullName evidence="2">Nuclear transport factor 2 family protein</fullName>
    </submittedName>
</protein>
<evidence type="ECO:0000313" key="3">
    <source>
        <dbReference type="EMBL" id="OQZ93491.1"/>
    </source>
</evidence>
<dbReference type="EMBL" id="MVHD01000002">
    <property type="protein sequence ID" value="OQZ93491.1"/>
    <property type="molecule type" value="Genomic_DNA"/>
</dbReference>
<dbReference type="RefSeq" id="WP_083136407.1">
    <property type="nucleotide sequence ID" value="NZ_JACKVH010000012.1"/>
</dbReference>
<reference evidence="3 4" key="1">
    <citation type="submission" date="2017-02" db="EMBL/GenBank/DDBJ databases">
        <title>The new phylogeny of genus Mycobacterium.</title>
        <authorList>
            <person name="Tortoli E."/>
            <person name="Trovato A."/>
            <person name="Cirillo D.M."/>
        </authorList>
    </citation>
    <scope>NUCLEOTIDE SEQUENCE [LARGE SCALE GENOMIC DNA]</scope>
    <source>
        <strain evidence="3 4">DSM 45230</strain>
    </source>
</reference>
<reference evidence="2" key="3">
    <citation type="journal article" date="2022" name="BMC Genomics">
        <title>Comparative genome analysis of mycobacteria focusing on tRNA and non-coding RNA.</title>
        <authorList>
            <person name="Behra P.R.K."/>
            <person name="Pettersson B.M.F."/>
            <person name="Ramesh M."/>
            <person name="Das S."/>
            <person name="Dasgupta S."/>
            <person name="Kirsebom L.A."/>
        </authorList>
    </citation>
    <scope>NUCLEOTIDE SEQUENCE</scope>
    <source>
        <strain evidence="2">CCUG 55640</strain>
    </source>
</reference>
<dbReference type="Proteomes" id="UP001141650">
    <property type="component" value="Unassembled WGS sequence"/>
</dbReference>
<organism evidence="2 5">
    <name type="scientific">Mycobacterium alsense</name>
    <dbReference type="NCBI Taxonomy" id="324058"/>
    <lineage>
        <taxon>Bacteria</taxon>
        <taxon>Bacillati</taxon>
        <taxon>Actinomycetota</taxon>
        <taxon>Actinomycetes</taxon>
        <taxon>Mycobacteriales</taxon>
        <taxon>Mycobacteriaceae</taxon>
        <taxon>Mycobacterium</taxon>
    </lineage>
</organism>
<keyword evidence="4" id="KW-1185">Reference proteome</keyword>
<dbReference type="Proteomes" id="UP000192319">
    <property type="component" value="Unassembled WGS sequence"/>
</dbReference>
<dbReference type="EMBL" id="JACKVH010000012">
    <property type="protein sequence ID" value="MCV7378018.1"/>
    <property type="molecule type" value="Genomic_DNA"/>
</dbReference>
<name>A0AA41XLV3_9MYCO</name>
<gene>
    <name evidence="3" type="ORF">BST11_02395</name>
    <name evidence="2" type="ORF">H7K38_05040</name>
</gene>
<evidence type="ECO:0000313" key="5">
    <source>
        <dbReference type="Proteomes" id="UP001141650"/>
    </source>
</evidence>
<reference evidence="2" key="2">
    <citation type="submission" date="2020-07" db="EMBL/GenBank/DDBJ databases">
        <authorList>
            <person name="Pettersson B.M.F."/>
            <person name="Behra P.R.K."/>
            <person name="Ramesh M."/>
            <person name="Das S."/>
            <person name="Dasgupta S."/>
            <person name="Kirsebom L.A."/>
        </authorList>
    </citation>
    <scope>NUCLEOTIDE SEQUENCE</scope>
    <source>
        <strain evidence="2">CCUG 55640</strain>
    </source>
</reference>
<evidence type="ECO:0000313" key="4">
    <source>
        <dbReference type="Proteomes" id="UP000192319"/>
    </source>
</evidence>
<evidence type="ECO:0000259" key="1">
    <source>
        <dbReference type="Pfam" id="PF13577"/>
    </source>
</evidence>